<reference evidence="2 3" key="1">
    <citation type="submission" date="2024-10" db="EMBL/GenBank/DDBJ databases">
        <title>The Natural Products Discovery Center: Release of the First 8490 Sequenced Strains for Exploring Actinobacteria Biosynthetic Diversity.</title>
        <authorList>
            <person name="Kalkreuter E."/>
            <person name="Kautsar S.A."/>
            <person name="Yang D."/>
            <person name="Bader C.D."/>
            <person name="Teijaro C.N."/>
            <person name="Fluegel L."/>
            <person name="Davis C.M."/>
            <person name="Simpson J.R."/>
            <person name="Lauterbach L."/>
            <person name="Steele A.D."/>
            <person name="Gui C."/>
            <person name="Meng S."/>
            <person name="Li G."/>
            <person name="Viehrig K."/>
            <person name="Ye F."/>
            <person name="Su P."/>
            <person name="Kiefer A.F."/>
            <person name="Nichols A."/>
            <person name="Cepeda A.J."/>
            <person name="Yan W."/>
            <person name="Fan B."/>
            <person name="Jiang Y."/>
            <person name="Adhikari A."/>
            <person name="Zheng C.-J."/>
            <person name="Schuster L."/>
            <person name="Cowan T.M."/>
            <person name="Smanski M.J."/>
            <person name="Chevrette M.G."/>
            <person name="De Carvalho L.P.S."/>
            <person name="Shen B."/>
        </authorList>
    </citation>
    <scope>NUCLEOTIDE SEQUENCE [LARGE SCALE GENOMIC DNA]</scope>
    <source>
        <strain evidence="2 3">NPDC048320</strain>
    </source>
</reference>
<comment type="caution">
    <text evidence="2">The sequence shown here is derived from an EMBL/GenBank/DDBJ whole genome shotgun (WGS) entry which is preliminary data.</text>
</comment>
<dbReference type="EMBL" id="JBICYV010000021">
    <property type="protein sequence ID" value="MFG3015609.1"/>
    <property type="molecule type" value="Genomic_DNA"/>
</dbReference>
<sequence>MRAAASRAATRAAAARRAGWKGVLAASDLGAARGGTRRTAPPTTQDDRSPA</sequence>
<evidence type="ECO:0000256" key="1">
    <source>
        <dbReference type="SAM" id="MobiDB-lite"/>
    </source>
</evidence>
<dbReference type="RefSeq" id="WP_392823435.1">
    <property type="nucleotide sequence ID" value="NZ_JBICYV010000021.1"/>
</dbReference>
<keyword evidence="3" id="KW-1185">Reference proteome</keyword>
<feature type="region of interest" description="Disordered" evidence="1">
    <location>
        <begin position="28"/>
        <end position="51"/>
    </location>
</feature>
<protein>
    <submittedName>
        <fullName evidence="2">Uncharacterized protein</fullName>
    </submittedName>
</protein>
<evidence type="ECO:0000313" key="3">
    <source>
        <dbReference type="Proteomes" id="UP001604267"/>
    </source>
</evidence>
<name>A0ABW7BER0_9ACTN</name>
<organism evidence="2 3">
    <name type="scientific">Streptomyces cinerochromogenes</name>
    <dbReference type="NCBI Taxonomy" id="66422"/>
    <lineage>
        <taxon>Bacteria</taxon>
        <taxon>Bacillati</taxon>
        <taxon>Actinomycetota</taxon>
        <taxon>Actinomycetes</taxon>
        <taxon>Kitasatosporales</taxon>
        <taxon>Streptomycetaceae</taxon>
        <taxon>Streptomyces</taxon>
    </lineage>
</organism>
<proteinExistence type="predicted"/>
<gene>
    <name evidence="2" type="ORF">ACGFZB_35240</name>
</gene>
<accession>A0ABW7BER0</accession>
<dbReference type="Proteomes" id="UP001604267">
    <property type="component" value="Unassembled WGS sequence"/>
</dbReference>
<evidence type="ECO:0000313" key="2">
    <source>
        <dbReference type="EMBL" id="MFG3015609.1"/>
    </source>
</evidence>